<name>A0A8X7BBT5_TRICX</name>
<reference evidence="1" key="1">
    <citation type="submission" date="2020-08" db="EMBL/GenBank/DDBJ databases">
        <title>Multicomponent nature underlies the extraordinary mechanical properties of spider dragline silk.</title>
        <authorList>
            <person name="Kono N."/>
            <person name="Nakamura H."/>
            <person name="Mori M."/>
            <person name="Yoshida Y."/>
            <person name="Ohtoshi R."/>
            <person name="Malay A.D."/>
            <person name="Moran D.A.P."/>
            <person name="Tomita M."/>
            <person name="Numata K."/>
            <person name="Arakawa K."/>
        </authorList>
    </citation>
    <scope>NUCLEOTIDE SEQUENCE</scope>
</reference>
<organism evidence="1 2">
    <name type="scientific">Trichonephila clavipes</name>
    <name type="common">Golden silk orbweaver</name>
    <name type="synonym">Nephila clavipes</name>
    <dbReference type="NCBI Taxonomy" id="2585209"/>
    <lineage>
        <taxon>Eukaryota</taxon>
        <taxon>Metazoa</taxon>
        <taxon>Ecdysozoa</taxon>
        <taxon>Arthropoda</taxon>
        <taxon>Chelicerata</taxon>
        <taxon>Arachnida</taxon>
        <taxon>Araneae</taxon>
        <taxon>Araneomorphae</taxon>
        <taxon>Entelegynae</taxon>
        <taxon>Araneoidea</taxon>
        <taxon>Nephilidae</taxon>
        <taxon>Trichonephila</taxon>
    </lineage>
</organism>
<sequence>MNASRRGLRVVILLPTASQACSIGRRSGNLTGQSVYSVNILIFQKSHVVILQNKIEANCTREKANIVIPIPHIIHRASFKDLEVYADSQRDACSDDKASGAVMVNFSDTGGQVTGRWLFLYASAAELPV</sequence>
<proteinExistence type="predicted"/>
<dbReference type="Proteomes" id="UP000887159">
    <property type="component" value="Unassembled WGS sequence"/>
</dbReference>
<dbReference type="EMBL" id="BMAU01021370">
    <property type="protein sequence ID" value="GFY24872.1"/>
    <property type="molecule type" value="Genomic_DNA"/>
</dbReference>
<gene>
    <name evidence="1" type="ORF">TNCV_2690631</name>
</gene>
<comment type="caution">
    <text evidence="1">The sequence shown here is derived from an EMBL/GenBank/DDBJ whole genome shotgun (WGS) entry which is preliminary data.</text>
</comment>
<dbReference type="AlphaFoldDB" id="A0A8X7BBT5"/>
<dbReference type="PROSITE" id="PS51257">
    <property type="entry name" value="PROKAR_LIPOPROTEIN"/>
    <property type="match status" value="1"/>
</dbReference>
<evidence type="ECO:0000313" key="1">
    <source>
        <dbReference type="EMBL" id="GFY24872.1"/>
    </source>
</evidence>
<keyword evidence="2" id="KW-1185">Reference proteome</keyword>
<protein>
    <submittedName>
        <fullName evidence="1">Uncharacterized protein</fullName>
    </submittedName>
</protein>
<accession>A0A8X7BBT5</accession>
<evidence type="ECO:0000313" key="2">
    <source>
        <dbReference type="Proteomes" id="UP000887159"/>
    </source>
</evidence>